<keyword evidence="2" id="KW-1185">Reference proteome</keyword>
<comment type="caution">
    <text evidence="1">The sequence shown here is derived from an EMBL/GenBank/DDBJ whole genome shotgun (WGS) entry which is preliminary data.</text>
</comment>
<dbReference type="PIRSF" id="PIRSF015736">
    <property type="entry name" value="MI"/>
    <property type="match status" value="1"/>
</dbReference>
<evidence type="ECO:0000313" key="2">
    <source>
        <dbReference type="Proteomes" id="UP001595681"/>
    </source>
</evidence>
<dbReference type="Gene3D" id="3.40.50.12500">
    <property type="match status" value="1"/>
</dbReference>
<dbReference type="InterPro" id="IPR026286">
    <property type="entry name" value="MaiA/AMDase"/>
</dbReference>
<protein>
    <submittedName>
        <fullName evidence="1">Arylmalonate decarboxylase</fullName>
    </submittedName>
</protein>
<reference evidence="2" key="1">
    <citation type="journal article" date="2019" name="Int. J. Syst. Evol. Microbiol.">
        <title>The Global Catalogue of Microorganisms (GCM) 10K type strain sequencing project: providing services to taxonomists for standard genome sequencing and annotation.</title>
        <authorList>
            <consortium name="The Broad Institute Genomics Platform"/>
            <consortium name="The Broad Institute Genome Sequencing Center for Infectious Disease"/>
            <person name="Wu L."/>
            <person name="Ma J."/>
        </authorList>
    </citation>
    <scope>NUCLEOTIDE SEQUENCE [LARGE SCALE GENOMIC DNA]</scope>
    <source>
        <strain evidence="2">CCM 7491</strain>
    </source>
</reference>
<evidence type="ECO:0000313" key="1">
    <source>
        <dbReference type="EMBL" id="MFC3443720.1"/>
    </source>
</evidence>
<dbReference type="PANTHER" id="PTHR40267">
    <property type="entry name" value="BLR3294 PROTEIN"/>
    <property type="match status" value="1"/>
</dbReference>
<dbReference type="EMBL" id="JBHRVU010000005">
    <property type="protein sequence ID" value="MFC3443720.1"/>
    <property type="molecule type" value="Genomic_DNA"/>
</dbReference>
<proteinExistence type="predicted"/>
<dbReference type="PANTHER" id="PTHR40267:SF1">
    <property type="entry name" value="BLR3294 PROTEIN"/>
    <property type="match status" value="1"/>
</dbReference>
<gene>
    <name evidence="1" type="ORF">ACFOKF_21405</name>
</gene>
<dbReference type="Proteomes" id="UP001595681">
    <property type="component" value="Unassembled WGS sequence"/>
</dbReference>
<organism evidence="1 2">
    <name type="scientific">Sphingobium rhizovicinum</name>
    <dbReference type="NCBI Taxonomy" id="432308"/>
    <lineage>
        <taxon>Bacteria</taxon>
        <taxon>Pseudomonadati</taxon>
        <taxon>Pseudomonadota</taxon>
        <taxon>Alphaproteobacteria</taxon>
        <taxon>Sphingomonadales</taxon>
        <taxon>Sphingomonadaceae</taxon>
        <taxon>Sphingobium</taxon>
    </lineage>
</organism>
<accession>A0ABV7NMS9</accession>
<dbReference type="RefSeq" id="WP_380798579.1">
    <property type="nucleotide sequence ID" value="NZ_JBHRVU010000005.1"/>
</dbReference>
<sequence length="262" mass="28550">MTIETPVREAPVRRSADALGPRMKFGVLGPSTNTIVQPDFDDLRPHGVTNHYSRIVVDNAKAVSNETFMAGAWEISHNTIDAVHGVLTCQPDYLVMGMSAVTFFGGAEGGRKWRENVEEVSGLKVSTGSEATAAALAAYGGVKKIAFLSPYFPTANAEVRNFLSDYGYETVRDIPLQCPSWIAIAEQTPERIRDTMKQLDGDDVDAIIQVGTNLSAIRLAAAAELWLGKPVIAINTATYWHALRVNGIHDKVHGYGRLMAEY</sequence>
<dbReference type="Pfam" id="PF17645">
    <property type="entry name" value="Amdase"/>
    <property type="match status" value="1"/>
</dbReference>
<name>A0ABV7NMS9_9SPHN</name>
<dbReference type="InterPro" id="IPR053714">
    <property type="entry name" value="Iso_Racemase_Enz_sf"/>
</dbReference>